<name>A0A8J9YJL5_BRALA</name>
<dbReference type="Proteomes" id="UP000838412">
    <property type="component" value="Chromosome 1"/>
</dbReference>
<protein>
    <submittedName>
        <fullName evidence="2">Hypp193 protein</fullName>
    </submittedName>
</protein>
<sequence length="114" mass="12533">MKTLLPLIAVVLLAGLSSAALTNWDVVKVAVRRYREMESKPENRGAVIDAVIDGMQKANGREPETEEGRRELIADFLSGKAQGNVQALQNDPDALWDALINYVEKELRERAGSA</sequence>
<evidence type="ECO:0000313" key="2">
    <source>
        <dbReference type="EMBL" id="CAH1228059.1"/>
    </source>
</evidence>
<keyword evidence="1" id="KW-0732">Signal</keyword>
<accession>A0A8J9YJL5</accession>
<dbReference type="EMBL" id="OV696686">
    <property type="protein sequence ID" value="CAH1228059.1"/>
    <property type="molecule type" value="Genomic_DNA"/>
</dbReference>
<organism evidence="2 3">
    <name type="scientific">Branchiostoma lanceolatum</name>
    <name type="common">Common lancelet</name>
    <name type="synonym">Amphioxus lanceolatum</name>
    <dbReference type="NCBI Taxonomy" id="7740"/>
    <lineage>
        <taxon>Eukaryota</taxon>
        <taxon>Metazoa</taxon>
        <taxon>Chordata</taxon>
        <taxon>Cephalochordata</taxon>
        <taxon>Leptocardii</taxon>
        <taxon>Amphioxiformes</taxon>
        <taxon>Branchiostomatidae</taxon>
        <taxon>Branchiostoma</taxon>
    </lineage>
</organism>
<reference evidence="2" key="1">
    <citation type="submission" date="2022-01" db="EMBL/GenBank/DDBJ databases">
        <authorList>
            <person name="Braso-Vives M."/>
        </authorList>
    </citation>
    <scope>NUCLEOTIDE SEQUENCE</scope>
</reference>
<evidence type="ECO:0000256" key="1">
    <source>
        <dbReference type="SAM" id="SignalP"/>
    </source>
</evidence>
<keyword evidence="3" id="KW-1185">Reference proteome</keyword>
<feature type="chain" id="PRO_5035472265" evidence="1">
    <location>
        <begin position="20"/>
        <end position="114"/>
    </location>
</feature>
<dbReference type="AlphaFoldDB" id="A0A8J9YJL5"/>
<feature type="signal peptide" evidence="1">
    <location>
        <begin position="1"/>
        <end position="19"/>
    </location>
</feature>
<evidence type="ECO:0000313" key="3">
    <source>
        <dbReference type="Proteomes" id="UP000838412"/>
    </source>
</evidence>
<proteinExistence type="predicted"/>
<gene>
    <name evidence="2" type="primary">Hypp193</name>
    <name evidence="2" type="ORF">BLAG_LOCUS579</name>
</gene>